<feature type="compositionally biased region" description="Gly residues" evidence="8">
    <location>
        <begin position="109"/>
        <end position="119"/>
    </location>
</feature>
<dbReference type="GO" id="GO:0006508">
    <property type="term" value="P:proteolysis"/>
    <property type="evidence" value="ECO:0007669"/>
    <property type="project" value="UniProtKB-KW"/>
</dbReference>
<feature type="compositionally biased region" description="Low complexity" evidence="8">
    <location>
        <begin position="135"/>
        <end position="147"/>
    </location>
</feature>
<reference evidence="10" key="1">
    <citation type="submission" date="2021-01" db="EMBL/GenBank/DDBJ databases">
        <authorList>
            <person name="Corre E."/>
            <person name="Pelletier E."/>
            <person name="Niang G."/>
            <person name="Scheremetjew M."/>
            <person name="Finn R."/>
            <person name="Kale V."/>
            <person name="Holt S."/>
            <person name="Cochrane G."/>
            <person name="Meng A."/>
            <person name="Brown T."/>
            <person name="Cohen L."/>
        </authorList>
    </citation>
    <scope>NUCLEOTIDE SEQUENCE</scope>
    <source>
        <strain evidence="10">GSO104</strain>
    </source>
</reference>
<comment type="similarity">
    <text evidence="1">Belongs to the DDI1 family.</text>
</comment>
<evidence type="ECO:0000256" key="5">
    <source>
        <dbReference type="ARBA" id="ARBA00022771"/>
    </source>
</evidence>
<dbReference type="InterPro" id="IPR021109">
    <property type="entry name" value="Peptidase_aspartic_dom_sf"/>
</dbReference>
<evidence type="ECO:0000259" key="9">
    <source>
        <dbReference type="PROSITE" id="PS50175"/>
    </source>
</evidence>
<dbReference type="InterPro" id="IPR043145">
    <property type="entry name" value="Znf_ZZ_sf"/>
</dbReference>
<dbReference type="InterPro" id="IPR001995">
    <property type="entry name" value="Peptidase_A2_cat"/>
</dbReference>
<dbReference type="PANTHER" id="PTHR12917">
    <property type="entry name" value="ASPARTYL PROTEASE DDI-RELATED"/>
    <property type="match status" value="1"/>
</dbReference>
<proteinExistence type="inferred from homology"/>
<feature type="region of interest" description="Disordered" evidence="8">
    <location>
        <begin position="65"/>
        <end position="150"/>
    </location>
</feature>
<dbReference type="InterPro" id="IPR019103">
    <property type="entry name" value="Peptidase_aspartic_DDI1-type"/>
</dbReference>
<keyword evidence="3" id="KW-0479">Metal-binding</keyword>
<dbReference type="PANTHER" id="PTHR12917:SF1">
    <property type="entry name" value="AT13091P"/>
    <property type="match status" value="1"/>
</dbReference>
<dbReference type="EMBL" id="HBNS01011720">
    <property type="protein sequence ID" value="CAE4596896.1"/>
    <property type="molecule type" value="Transcribed_RNA"/>
</dbReference>
<evidence type="ECO:0000313" key="10">
    <source>
        <dbReference type="EMBL" id="CAE4596894.1"/>
    </source>
</evidence>
<gene>
    <name evidence="10" type="ORF">DBRI00130_LOCUS9481</name>
    <name evidence="11" type="ORF">DBRI00130_LOCUS9482</name>
</gene>
<feature type="region of interest" description="Disordered" evidence="8">
    <location>
        <begin position="203"/>
        <end position="228"/>
    </location>
</feature>
<keyword evidence="7" id="KW-0862">Zinc</keyword>
<keyword evidence="2" id="KW-0645">Protease</keyword>
<keyword evidence="5" id="KW-0863">Zinc-finger</keyword>
<feature type="compositionally biased region" description="Polar residues" evidence="8">
    <location>
        <begin position="65"/>
        <end position="75"/>
    </location>
</feature>
<keyword evidence="4" id="KW-0064">Aspartyl protease</keyword>
<evidence type="ECO:0000313" key="11">
    <source>
        <dbReference type="EMBL" id="CAE4596896.1"/>
    </source>
</evidence>
<feature type="compositionally biased region" description="Polar residues" evidence="8">
    <location>
        <begin position="208"/>
        <end position="222"/>
    </location>
</feature>
<dbReference type="AlphaFoldDB" id="A0A6V2D3H6"/>
<organism evidence="10">
    <name type="scientific">Ditylum brightwellii</name>
    <dbReference type="NCBI Taxonomy" id="49249"/>
    <lineage>
        <taxon>Eukaryota</taxon>
        <taxon>Sar</taxon>
        <taxon>Stramenopiles</taxon>
        <taxon>Ochrophyta</taxon>
        <taxon>Bacillariophyta</taxon>
        <taxon>Mediophyceae</taxon>
        <taxon>Lithodesmiophycidae</taxon>
        <taxon>Lithodesmiales</taxon>
        <taxon>Lithodesmiaceae</taxon>
        <taxon>Ditylum</taxon>
    </lineage>
</organism>
<dbReference type="Gene3D" id="3.30.60.90">
    <property type="match status" value="1"/>
</dbReference>
<dbReference type="GO" id="GO:0008270">
    <property type="term" value="F:zinc ion binding"/>
    <property type="evidence" value="ECO:0007669"/>
    <property type="project" value="UniProtKB-KW"/>
</dbReference>
<name>A0A6V2D3H6_9STRA</name>
<dbReference type="GO" id="GO:0004190">
    <property type="term" value="F:aspartic-type endopeptidase activity"/>
    <property type="evidence" value="ECO:0007669"/>
    <property type="project" value="UniProtKB-KW"/>
</dbReference>
<evidence type="ECO:0000256" key="8">
    <source>
        <dbReference type="SAM" id="MobiDB-lite"/>
    </source>
</evidence>
<dbReference type="Pfam" id="PF09668">
    <property type="entry name" value="Asp_protease"/>
    <property type="match status" value="1"/>
</dbReference>
<accession>A0A6V2D3H6</accession>
<keyword evidence="6" id="KW-0378">Hydrolase</keyword>
<sequence>MVFNFTRSDTKIIHPSRERMSSPYDSRRTIEDDAAIARLLAQDMGHHAAPSTFEDDIGLAQMMSREQQTAQSTFESDAEMARRLAGEEDRRNGFSGNNNDNNGRRRSGSGVGGMVGRALGGMLSAAPGNRRANPTTTTTTTTTTSSSGVLNCPGHHGLEIFEVSPSQRARCDACKRSIRSGEQLLSCVQCDYDACSECYQRGGPPPRSISSHQPSSFASANPRSFAHPEPSSIPDNHMCVVPCVIGGGACVEMMVDTGAQSSVISLQLARELQLDNRIDRSYRGMAAGVGRAAIIGKIRHVICTMGNVEFDMDFIVLDVQEKLLLLGLDLMRKFKCIVDLDGQRLIFGGMDGVDVPFLPPEEQHIPAMMMNGHNCPMM</sequence>
<dbReference type="Gene3D" id="2.40.70.10">
    <property type="entry name" value="Acid Proteases"/>
    <property type="match status" value="1"/>
</dbReference>
<protein>
    <recommendedName>
        <fullName evidence="9">Peptidase A2 domain-containing protein</fullName>
    </recommendedName>
</protein>
<dbReference type="SUPFAM" id="SSF50630">
    <property type="entry name" value="Acid proteases"/>
    <property type="match status" value="1"/>
</dbReference>
<dbReference type="EMBL" id="HBNS01011719">
    <property type="protein sequence ID" value="CAE4596894.1"/>
    <property type="molecule type" value="Transcribed_RNA"/>
</dbReference>
<dbReference type="PROSITE" id="PS50175">
    <property type="entry name" value="ASP_PROT_RETROV"/>
    <property type="match status" value="1"/>
</dbReference>
<evidence type="ECO:0000256" key="4">
    <source>
        <dbReference type="ARBA" id="ARBA00022750"/>
    </source>
</evidence>
<evidence type="ECO:0000256" key="6">
    <source>
        <dbReference type="ARBA" id="ARBA00022801"/>
    </source>
</evidence>
<evidence type="ECO:0000256" key="3">
    <source>
        <dbReference type="ARBA" id="ARBA00022723"/>
    </source>
</evidence>
<evidence type="ECO:0000256" key="7">
    <source>
        <dbReference type="ARBA" id="ARBA00022833"/>
    </source>
</evidence>
<evidence type="ECO:0000256" key="2">
    <source>
        <dbReference type="ARBA" id="ARBA00022670"/>
    </source>
</evidence>
<evidence type="ECO:0000256" key="1">
    <source>
        <dbReference type="ARBA" id="ARBA00009136"/>
    </source>
</evidence>
<feature type="compositionally biased region" description="Basic and acidic residues" evidence="8">
    <location>
        <begin position="79"/>
        <end position="92"/>
    </location>
</feature>
<feature type="domain" description="Peptidase A2" evidence="9">
    <location>
        <begin position="251"/>
        <end position="330"/>
    </location>
</feature>